<feature type="transmembrane region" description="Helical" evidence="6">
    <location>
        <begin position="1061"/>
        <end position="1082"/>
    </location>
</feature>
<evidence type="ECO:0000259" key="7">
    <source>
        <dbReference type="PROSITE" id="PS51746"/>
    </source>
</evidence>
<dbReference type="Gene3D" id="3.60.40.10">
    <property type="entry name" value="PPM-type phosphatase domain"/>
    <property type="match status" value="1"/>
</dbReference>
<feature type="region of interest" description="Disordered" evidence="5">
    <location>
        <begin position="1"/>
        <end position="32"/>
    </location>
</feature>
<feature type="transmembrane region" description="Helical" evidence="6">
    <location>
        <begin position="1025"/>
        <end position="1049"/>
    </location>
</feature>
<evidence type="ECO:0000313" key="9">
    <source>
        <dbReference type="Proteomes" id="UP000591131"/>
    </source>
</evidence>
<keyword evidence="4 6" id="KW-0472">Membrane</keyword>
<feature type="transmembrane region" description="Helical" evidence="6">
    <location>
        <begin position="757"/>
        <end position="777"/>
    </location>
</feature>
<feature type="transmembrane region" description="Helical" evidence="6">
    <location>
        <begin position="783"/>
        <end position="801"/>
    </location>
</feature>
<evidence type="ECO:0000313" key="8">
    <source>
        <dbReference type="EMBL" id="KAF4659556.1"/>
    </source>
</evidence>
<dbReference type="PROSITE" id="PS51746">
    <property type="entry name" value="PPM_2"/>
    <property type="match status" value="1"/>
</dbReference>
<feature type="region of interest" description="Disordered" evidence="5">
    <location>
        <begin position="115"/>
        <end position="145"/>
    </location>
</feature>
<dbReference type="GO" id="GO:0016020">
    <property type="term" value="C:membrane"/>
    <property type="evidence" value="ECO:0007669"/>
    <property type="project" value="UniProtKB-SubCell"/>
</dbReference>
<dbReference type="Pfam" id="PF00481">
    <property type="entry name" value="PP2C"/>
    <property type="match status" value="1"/>
</dbReference>
<dbReference type="InterPro" id="IPR001932">
    <property type="entry name" value="PPM-type_phosphatase-like_dom"/>
</dbReference>
<feature type="transmembrane region" description="Helical" evidence="6">
    <location>
        <begin position="854"/>
        <end position="874"/>
    </location>
</feature>
<dbReference type="OrthoDB" id="440934at2759"/>
<dbReference type="AlphaFoldDB" id="A0A7J6LKB4"/>
<dbReference type="InterPro" id="IPR010291">
    <property type="entry name" value="Ion_channel_UNC-93"/>
</dbReference>
<sequence length="1125" mass="124402">MVSIPLRPASSNEKSLPVKMKGRPPERSSTTVAAADSPLASETLAGFYDLRGFVSQWSNDKYRISDQRTRSRTNGKEYEGLIKHVVDGAASAAAAAALPPVSPDIKVFHRMNVPTHHARGPMPRARVRASSSSSSSNEVTSLIQSSLKHQHFGGTGMISSDMDNTPYTTNSGGCDKLAKIWNRDMYKTVKDAMTVTSYMKKKDMATTWGDGHQMFKASLHSTPPQCNHYQIPQQQQQQQQHLHLQQKRRSPYSEIRPRSWNRALKSRHKPDRFTAPPITASALTMDNDLIKTHQFCDDPSIMDGRAQDHSNGRRTSARYHRKEHSHHHQHHHRHNHDVTSSAPPTIVGKRLVTPRLVTQQRYESNNNDMTIMSWPPVKMFSYYETQNAPHRRTMEDGHIYNPSFISPLGPRVSLIAVLDGHGGRRTAIDTVIDKFPKIIADGFSGLLSTLSSRGDKKKKMMKKKKSIKASLCEAFSVMDEVLRPFAWQHGLTATIILIKEENNKSNKNGGGCCYTVICGNVGDSRAILISPSGIICRLTQDHRPTTNAMETDRIVNGGGVVLFGRVGGQLAVSRALGDWCLKNDGVISEPSVTIKKEVIKGSIIVGASDGVWDVLSDKDVAQYVLEHIKQKEEDDDAGDNAAVSVSEGLTLSFPCIREVRSDDTVKTDDTVIDEAAALADEEALRNVSYINRGYTQVLVTGFICFCLVGFFCALTGLGGAGNANSSANDAANTALYATFAIFGYFGGFFFNLLGPKILMGCGGFTYAFYAAAAYISGHIAGTGWLFILSGAILGFGAGWLWTAQGALMMAYAPQDRKGHYIATFWIIFNLGGFVGGILQFAINFNTETDTANPASYFVFIAVMIIGSLSAFFLLRNPSNVVLENGSHAVIAPQKGVKEEFTDAASVILDKNMLMLLILFFGSNYFYTYVFNGVNGVLFTVRTRGLNSALYWLSQMIGAWTCGMLLDNPKRTLRSRGIIGFWFVFIVFNIIYGLGCYLQYGYRGGYDRYNKVISDVDKIDLTHSYYWYPCIVYMLYGYGDSIVQTFSYWIMGAISADNATLAARYTGFYKGIQSLGAAIAWAMDLPELGLSYSTQFWICWGLFLFGMPTTWLVIQRIGTQVEGVNK</sequence>
<keyword evidence="3 6" id="KW-1133">Transmembrane helix</keyword>
<protein>
    <submittedName>
        <fullName evidence="8">DUF895 domain membrane protein</fullName>
    </submittedName>
</protein>
<feature type="compositionally biased region" description="Polar residues" evidence="5">
    <location>
        <begin position="220"/>
        <end position="232"/>
    </location>
</feature>
<feature type="transmembrane region" description="Helical" evidence="6">
    <location>
        <begin position="697"/>
        <end position="721"/>
    </location>
</feature>
<feature type="transmembrane region" description="Helical" evidence="6">
    <location>
        <begin position="912"/>
        <end position="928"/>
    </location>
</feature>
<reference evidence="8 9" key="1">
    <citation type="submission" date="2020-04" db="EMBL/GenBank/DDBJ databases">
        <title>Perkinsus chesapeaki whole genome sequence.</title>
        <authorList>
            <person name="Bogema D.R."/>
        </authorList>
    </citation>
    <scope>NUCLEOTIDE SEQUENCE [LARGE SCALE GENOMIC DNA]</scope>
    <source>
        <strain evidence="8">ATCC PRA-425</strain>
    </source>
</reference>
<dbReference type="SUPFAM" id="SSF81606">
    <property type="entry name" value="PP2C-like"/>
    <property type="match status" value="1"/>
</dbReference>
<feature type="region of interest" description="Disordered" evidence="5">
    <location>
        <begin position="220"/>
        <end position="254"/>
    </location>
</feature>
<dbReference type="Gene3D" id="1.20.1250.20">
    <property type="entry name" value="MFS general substrate transporter like domains"/>
    <property type="match status" value="1"/>
</dbReference>
<evidence type="ECO:0000256" key="6">
    <source>
        <dbReference type="SAM" id="Phobius"/>
    </source>
</evidence>
<comment type="caution">
    <text evidence="8">The sequence shown here is derived from an EMBL/GenBank/DDBJ whole genome shotgun (WGS) entry which is preliminary data.</text>
</comment>
<feature type="region of interest" description="Disordered" evidence="5">
    <location>
        <begin position="301"/>
        <end position="344"/>
    </location>
</feature>
<proteinExistence type="predicted"/>
<keyword evidence="2 6" id="KW-0812">Transmembrane</keyword>
<dbReference type="CDD" id="cd00143">
    <property type="entry name" value="PP2Cc"/>
    <property type="match status" value="1"/>
</dbReference>
<name>A0A7J6LKB4_PERCH</name>
<dbReference type="EMBL" id="JAAPAO010000448">
    <property type="protein sequence ID" value="KAF4659556.1"/>
    <property type="molecule type" value="Genomic_DNA"/>
</dbReference>
<dbReference type="SMART" id="SM00332">
    <property type="entry name" value="PP2Cc"/>
    <property type="match status" value="1"/>
</dbReference>
<keyword evidence="9" id="KW-1185">Reference proteome</keyword>
<feature type="transmembrane region" description="Helical" evidence="6">
    <location>
        <begin position="977"/>
        <end position="999"/>
    </location>
</feature>
<feature type="transmembrane region" description="Helical" evidence="6">
    <location>
        <begin position="1094"/>
        <end position="1113"/>
    </location>
</feature>
<feature type="domain" description="PPM-type phosphatase" evidence="7">
    <location>
        <begin position="379"/>
        <end position="702"/>
    </location>
</feature>
<comment type="subcellular location">
    <subcellularLocation>
        <location evidence="1">Membrane</location>
        <topology evidence="1">Multi-pass membrane protein</topology>
    </subcellularLocation>
</comment>
<dbReference type="Pfam" id="PF05978">
    <property type="entry name" value="UNC-93"/>
    <property type="match status" value="1"/>
</dbReference>
<feature type="compositionally biased region" description="Low complexity" evidence="5">
    <location>
        <begin position="233"/>
        <end position="243"/>
    </location>
</feature>
<dbReference type="SUPFAM" id="SSF103473">
    <property type="entry name" value="MFS general substrate transporter"/>
    <property type="match status" value="1"/>
</dbReference>
<dbReference type="Proteomes" id="UP000591131">
    <property type="component" value="Unassembled WGS sequence"/>
</dbReference>
<organism evidence="8 9">
    <name type="scientific">Perkinsus chesapeaki</name>
    <name type="common">Clam parasite</name>
    <name type="synonym">Perkinsus andrewsi</name>
    <dbReference type="NCBI Taxonomy" id="330153"/>
    <lineage>
        <taxon>Eukaryota</taxon>
        <taxon>Sar</taxon>
        <taxon>Alveolata</taxon>
        <taxon>Perkinsozoa</taxon>
        <taxon>Perkinsea</taxon>
        <taxon>Perkinsida</taxon>
        <taxon>Perkinsidae</taxon>
        <taxon>Perkinsus</taxon>
    </lineage>
</organism>
<evidence type="ECO:0000256" key="5">
    <source>
        <dbReference type="SAM" id="MobiDB-lite"/>
    </source>
</evidence>
<dbReference type="PANTHER" id="PTHR23294:SF59">
    <property type="entry name" value="UNC93-LIKE PROTEIN C922.05C"/>
    <property type="match status" value="1"/>
</dbReference>
<accession>A0A7J6LKB4</accession>
<feature type="transmembrane region" description="Helical" evidence="6">
    <location>
        <begin position="822"/>
        <end position="842"/>
    </location>
</feature>
<evidence type="ECO:0000256" key="4">
    <source>
        <dbReference type="ARBA" id="ARBA00023136"/>
    </source>
</evidence>
<feature type="transmembrane region" description="Helical" evidence="6">
    <location>
        <begin position="733"/>
        <end position="750"/>
    </location>
</feature>
<dbReference type="InterPro" id="IPR036259">
    <property type="entry name" value="MFS_trans_sf"/>
</dbReference>
<feature type="compositionally biased region" description="Basic residues" evidence="5">
    <location>
        <begin position="315"/>
        <end position="335"/>
    </location>
</feature>
<dbReference type="InterPro" id="IPR051617">
    <property type="entry name" value="UNC-93-like_regulator"/>
</dbReference>
<gene>
    <name evidence="8" type="primary">MFSD11_2</name>
    <name evidence="8" type="ORF">FOL47_007526</name>
</gene>
<evidence type="ECO:0000256" key="3">
    <source>
        <dbReference type="ARBA" id="ARBA00022989"/>
    </source>
</evidence>
<evidence type="ECO:0000256" key="1">
    <source>
        <dbReference type="ARBA" id="ARBA00004141"/>
    </source>
</evidence>
<evidence type="ECO:0000256" key="2">
    <source>
        <dbReference type="ARBA" id="ARBA00022692"/>
    </source>
</evidence>
<dbReference type="InterPro" id="IPR036457">
    <property type="entry name" value="PPM-type-like_dom_sf"/>
</dbReference>
<dbReference type="PANTHER" id="PTHR23294">
    <property type="entry name" value="ET TRANSLATION PRODUCT-RELATED"/>
    <property type="match status" value="1"/>
</dbReference>